<evidence type="ECO:0000256" key="1">
    <source>
        <dbReference type="SAM" id="SignalP"/>
    </source>
</evidence>
<name>A0A291R098_9BACT</name>
<reference evidence="3 4" key="1">
    <citation type="submission" date="2017-10" db="EMBL/GenBank/DDBJ databases">
        <title>Paenichitinophaga pekingensis gen. nov., sp. nov., isolated from activated sludge.</title>
        <authorList>
            <person name="Jin D."/>
            <person name="Kong X."/>
            <person name="Deng Y."/>
            <person name="Bai Z."/>
        </authorList>
    </citation>
    <scope>NUCLEOTIDE SEQUENCE [LARGE SCALE GENOMIC DNA]</scope>
    <source>
        <strain evidence="3 4">13</strain>
    </source>
</reference>
<dbReference type="Gene3D" id="3.40.630.10">
    <property type="entry name" value="Zn peptidases"/>
    <property type="match status" value="1"/>
</dbReference>
<accession>A0A291R098</accession>
<evidence type="ECO:0000259" key="2">
    <source>
        <dbReference type="Pfam" id="PF04389"/>
    </source>
</evidence>
<dbReference type="InterPro" id="IPR007484">
    <property type="entry name" value="Peptidase_M28"/>
</dbReference>
<dbReference type="InterPro" id="IPR045175">
    <property type="entry name" value="M28_fam"/>
</dbReference>
<organism evidence="3 4">
    <name type="scientific">Chitinophaga caeni</name>
    <dbReference type="NCBI Taxonomy" id="2029983"/>
    <lineage>
        <taxon>Bacteria</taxon>
        <taxon>Pseudomonadati</taxon>
        <taxon>Bacteroidota</taxon>
        <taxon>Chitinophagia</taxon>
        <taxon>Chitinophagales</taxon>
        <taxon>Chitinophagaceae</taxon>
        <taxon>Chitinophaga</taxon>
    </lineage>
</organism>
<feature type="signal peptide" evidence="1">
    <location>
        <begin position="1"/>
        <end position="20"/>
    </location>
</feature>
<gene>
    <name evidence="3" type="ORF">COR50_21920</name>
</gene>
<dbReference type="Proteomes" id="UP000220133">
    <property type="component" value="Chromosome"/>
</dbReference>
<dbReference type="SUPFAM" id="SSF53187">
    <property type="entry name" value="Zn-dependent exopeptidases"/>
    <property type="match status" value="1"/>
</dbReference>
<keyword evidence="4" id="KW-1185">Reference proteome</keyword>
<dbReference type="AlphaFoldDB" id="A0A291R098"/>
<dbReference type="GO" id="GO:0008235">
    <property type="term" value="F:metalloexopeptidase activity"/>
    <property type="evidence" value="ECO:0007669"/>
    <property type="project" value="InterPro"/>
</dbReference>
<keyword evidence="1" id="KW-0732">Signal</keyword>
<evidence type="ECO:0000313" key="4">
    <source>
        <dbReference type="Proteomes" id="UP000220133"/>
    </source>
</evidence>
<feature type="chain" id="PRO_5012877799" evidence="1">
    <location>
        <begin position="21"/>
        <end position="310"/>
    </location>
</feature>
<dbReference type="OrthoDB" id="9764939at2"/>
<dbReference type="GO" id="GO:0006508">
    <property type="term" value="P:proteolysis"/>
    <property type="evidence" value="ECO:0007669"/>
    <property type="project" value="InterPro"/>
</dbReference>
<evidence type="ECO:0000313" key="3">
    <source>
        <dbReference type="EMBL" id="ATL49618.1"/>
    </source>
</evidence>
<proteinExistence type="predicted"/>
<dbReference type="PANTHER" id="PTHR12147">
    <property type="entry name" value="METALLOPEPTIDASE M28 FAMILY MEMBER"/>
    <property type="match status" value="1"/>
</dbReference>
<dbReference type="KEGG" id="cbae:COR50_21920"/>
<dbReference type="EMBL" id="CP023777">
    <property type="protein sequence ID" value="ATL49618.1"/>
    <property type="molecule type" value="Genomic_DNA"/>
</dbReference>
<dbReference type="PANTHER" id="PTHR12147:SF26">
    <property type="entry name" value="PEPTIDASE M28 DOMAIN-CONTAINING PROTEIN"/>
    <property type="match status" value="1"/>
</dbReference>
<dbReference type="Pfam" id="PF04389">
    <property type="entry name" value="Peptidase_M28"/>
    <property type="match status" value="1"/>
</dbReference>
<dbReference type="RefSeq" id="WP_098195985.1">
    <property type="nucleotide sequence ID" value="NZ_CP023777.1"/>
</dbReference>
<feature type="domain" description="Peptidase M28" evidence="2">
    <location>
        <begin position="95"/>
        <end position="283"/>
    </location>
</feature>
<protein>
    <submittedName>
        <fullName evidence="3">Peptidase M28</fullName>
    </submittedName>
</protein>
<sequence length="310" mass="34107">MRKYLIIGAALLLAPSVNFAQEYLPDAARIQSVVNYLASNKLKGRGTDEKGGIKAGKFVEKQFKKLGLAAGGDQGNYYQDFKFDKNAHKDIPSRNVLGFLDNHAAKTIIIGAHYDHLGRAALFDGKYPIGEIHNGADDNASGIAGLLELARYYTKNNEQEPFNFLFIAFGGEELGLQGSKYFVNHPAIALDKVHFMLNMDMIGRYNPSRGVGIGGYGTAAQWPEIFKNVSSDTIKFFTDKAGKGGSDHHSFYMKNVPVIFLHTGGHDDYHKPTDDADKLMAKEEAGILDIGIQIINGAMKFDSLTFMETE</sequence>